<feature type="domain" description="RRN6 K-rich C-terminal" evidence="3">
    <location>
        <begin position="779"/>
        <end position="914"/>
    </location>
</feature>
<evidence type="ECO:0000259" key="2">
    <source>
        <dbReference type="Pfam" id="PF10214"/>
    </source>
</evidence>
<dbReference type="InterPro" id="IPR048536">
    <property type="entry name" value="Rrn6_K-rich"/>
</dbReference>
<evidence type="ECO:0000313" key="5">
    <source>
        <dbReference type="Proteomes" id="UP001498421"/>
    </source>
</evidence>
<evidence type="ECO:0000256" key="1">
    <source>
        <dbReference type="SAM" id="MobiDB-lite"/>
    </source>
</evidence>
<evidence type="ECO:0000313" key="4">
    <source>
        <dbReference type="EMBL" id="KAK7420152.1"/>
    </source>
</evidence>
<feature type="region of interest" description="Disordered" evidence="1">
    <location>
        <begin position="867"/>
        <end position="915"/>
    </location>
</feature>
<proteinExistence type="predicted"/>
<accession>A0ABR1HH30</accession>
<protein>
    <recommendedName>
        <fullName evidence="6">RNA polymerase I-specific transcription initiation factor RRN6-like protein</fullName>
    </recommendedName>
</protein>
<dbReference type="InterPro" id="IPR019350">
    <property type="entry name" value="RNA_pol_I-sp_TIF_RRN6-like"/>
</dbReference>
<organism evidence="4 5">
    <name type="scientific">Neonectria magnoliae</name>
    <dbReference type="NCBI Taxonomy" id="2732573"/>
    <lineage>
        <taxon>Eukaryota</taxon>
        <taxon>Fungi</taxon>
        <taxon>Dikarya</taxon>
        <taxon>Ascomycota</taxon>
        <taxon>Pezizomycotina</taxon>
        <taxon>Sordariomycetes</taxon>
        <taxon>Hypocreomycetidae</taxon>
        <taxon>Hypocreales</taxon>
        <taxon>Nectriaceae</taxon>
        <taxon>Neonectria</taxon>
    </lineage>
</organism>
<dbReference type="Proteomes" id="UP001498421">
    <property type="component" value="Unassembled WGS sequence"/>
</dbReference>
<dbReference type="Pfam" id="PF10214">
    <property type="entry name" value="Rrn6_beta-prop"/>
    <property type="match status" value="1"/>
</dbReference>
<sequence>MTRFQKVEGEANDGPLLSIGEMTNLRMPSRVTGAPILAAAAGESGELLRLAWIDESKWQWGQSKDVALNLSVIDPDDLEEEAIWASDGLPISQIKFATNLARYDAMRWLVVQKQTSTTILEPEYHKVPVSQRESTNLSVQQRPSRINPNPLLTLSHEQTGGNAHTDVAFNPGSKGQPPQLGIMDECGYWSVWDVLGTNTLIKNTMRLSIDKCGHIQEGFLDEIPAMPAFQAEKHGLLFVGASKTDSSWHDPSPGSEQASGSATRSQHILLWNRESFEVVDLVSKMALPRLPNFTKAKAKPNWIVDIRVSPVNQSHVFILSTQHLYWIDLFPPSQEESMSPKPSVMIACPHVIDEEGLRMTTCRASEEADQNGSMVFTYSPKHSQMHAYWFGTSSEQNLPQWHSQVFTLPHDKSATHVAPEVQSLEIRPASLVPLGGRANGLGSRYLRNGVRFYQGSILGKDLSVRYCIFASVLDQSTDITLPTTRIGHSTSDQAQRWKRKRRDFLRHMGNTFVLPDGMAEADMDFLVQPNPLLRGPSNFKNSLASLSNRPIHLKLDTLCQAVQSRIAISTTNSQRDISSALLSAVHETIENGLSAGRLPLTTWKEIEEHLGPLQQGMGDDAAQHDVLDMFLKDDGEAIVMQLGRRSPNESMPSLVSLSQLTRFFSELWLEPLEGRISEAGGEVRRGWVADLAREAFLATSAVMVQDTRLLGVGSDDNALDSSQYRSSSVAIKSSQSVGSGISSSPVSSTSTNADDAAIRRLQLLAPSLDPDRMRSAKPSSVLSYWPTERGVSTDDYVSSVALASDKKFDAARQRLQKIESRRKAQAEKYKVPAFTRQGVSQVSRRKAEAPELPALPKQHRQVPAIHQALSSQQRVPDSSQSMNFPGPSVTMSQPVPGMFGDRKKAKKAKKKSGFR</sequence>
<feature type="compositionally biased region" description="Basic residues" evidence="1">
    <location>
        <begin position="903"/>
        <end position="915"/>
    </location>
</feature>
<comment type="caution">
    <text evidence="4">The sequence shown here is derived from an EMBL/GenBank/DDBJ whole genome shotgun (WGS) entry which is preliminary data.</text>
</comment>
<keyword evidence="5" id="KW-1185">Reference proteome</keyword>
<evidence type="ECO:0000259" key="3">
    <source>
        <dbReference type="Pfam" id="PF20639"/>
    </source>
</evidence>
<dbReference type="InterPro" id="IPR048535">
    <property type="entry name" value="RRN6_beta-prop"/>
</dbReference>
<gene>
    <name evidence="4" type="ORF">QQZ08_010508</name>
</gene>
<feature type="compositionally biased region" description="Polar residues" evidence="1">
    <location>
        <begin position="868"/>
        <end position="893"/>
    </location>
</feature>
<dbReference type="PANTHER" id="PTHR28221:SF2">
    <property type="entry name" value="RNA POLYMERASE I-SPECIFIC TRANSCRIPTION INITIATION FACTOR RRN6"/>
    <property type="match status" value="1"/>
</dbReference>
<reference evidence="4 5" key="1">
    <citation type="journal article" date="2025" name="Microbiol. Resour. Announc.">
        <title>Draft genome sequences for Neonectria magnoliae and Neonectria punicea, canker pathogens of Liriodendron tulipifera and Acer saccharum in West Virginia.</title>
        <authorList>
            <person name="Petronek H.M."/>
            <person name="Kasson M.T."/>
            <person name="Metheny A.M."/>
            <person name="Stauder C.M."/>
            <person name="Lovett B."/>
            <person name="Lynch S.C."/>
            <person name="Garnas J.R."/>
            <person name="Kasson L.R."/>
            <person name="Stajich J.E."/>
        </authorList>
    </citation>
    <scope>NUCLEOTIDE SEQUENCE [LARGE SCALE GENOMIC DNA]</scope>
    <source>
        <strain evidence="4 5">NRRL 64651</strain>
    </source>
</reference>
<dbReference type="EMBL" id="JAZAVK010000138">
    <property type="protein sequence ID" value="KAK7420152.1"/>
    <property type="molecule type" value="Genomic_DNA"/>
</dbReference>
<dbReference type="Pfam" id="PF20639">
    <property type="entry name" value="Rrn6_K-rich"/>
    <property type="match status" value="1"/>
</dbReference>
<name>A0ABR1HH30_9HYPO</name>
<dbReference type="PANTHER" id="PTHR28221">
    <property type="entry name" value="RNA POLYMERASE I-SPECIFIC TRANSCRIPTION INITIATION FACTOR RRN6"/>
    <property type="match status" value="1"/>
</dbReference>
<feature type="domain" description="RRN6 beta-propeller" evidence="2">
    <location>
        <begin position="12"/>
        <end position="403"/>
    </location>
</feature>
<evidence type="ECO:0008006" key="6">
    <source>
        <dbReference type="Google" id="ProtNLM"/>
    </source>
</evidence>